<organism evidence="7 8">
    <name type="scientific">Geotrypetes seraphini</name>
    <name type="common">Gaboon caecilian</name>
    <name type="synonym">Caecilia seraphini</name>
    <dbReference type="NCBI Taxonomy" id="260995"/>
    <lineage>
        <taxon>Eukaryota</taxon>
        <taxon>Metazoa</taxon>
        <taxon>Chordata</taxon>
        <taxon>Craniata</taxon>
        <taxon>Vertebrata</taxon>
        <taxon>Euteleostomi</taxon>
        <taxon>Amphibia</taxon>
        <taxon>Gymnophiona</taxon>
        <taxon>Geotrypetes</taxon>
    </lineage>
</organism>
<dbReference type="OrthoDB" id="9903254at2759"/>
<protein>
    <submittedName>
        <fullName evidence="8">Neuromedin-B</fullName>
    </submittedName>
</protein>
<accession>A0A6P8PLV2</accession>
<feature type="signal peptide" evidence="6">
    <location>
        <begin position="1"/>
        <end position="23"/>
    </location>
</feature>
<comment type="subcellular location">
    <subcellularLocation>
        <location evidence="1">Secreted</location>
    </subcellularLocation>
</comment>
<keyword evidence="7" id="KW-1185">Reference proteome</keyword>
<feature type="region of interest" description="Disordered" evidence="5">
    <location>
        <begin position="64"/>
        <end position="91"/>
    </location>
</feature>
<keyword evidence="3" id="KW-0964">Secreted</keyword>
<dbReference type="GO" id="GO:0031710">
    <property type="term" value="F:neuromedin B receptor binding"/>
    <property type="evidence" value="ECO:0007669"/>
    <property type="project" value="TreeGrafter"/>
</dbReference>
<keyword evidence="4" id="KW-0027">Amidation</keyword>
<evidence type="ECO:0000256" key="2">
    <source>
        <dbReference type="ARBA" id="ARBA00010012"/>
    </source>
</evidence>
<dbReference type="PROSITE" id="PS00257">
    <property type="entry name" value="BOMBESIN"/>
    <property type="match status" value="1"/>
</dbReference>
<keyword evidence="6" id="KW-0732">Signal</keyword>
<evidence type="ECO:0000256" key="5">
    <source>
        <dbReference type="SAM" id="MobiDB-lite"/>
    </source>
</evidence>
<dbReference type="Proteomes" id="UP000515159">
    <property type="component" value="Chromosome 14"/>
</dbReference>
<dbReference type="GO" id="GO:0007218">
    <property type="term" value="P:neuropeptide signaling pathway"/>
    <property type="evidence" value="ECO:0007669"/>
    <property type="project" value="InterPro"/>
</dbReference>
<comment type="similarity">
    <text evidence="2">Belongs to the bombesin/neuromedin-B/ranatensin family.</text>
</comment>
<dbReference type="KEGG" id="gsh:117348077"/>
<evidence type="ECO:0000256" key="6">
    <source>
        <dbReference type="SAM" id="SignalP"/>
    </source>
</evidence>
<evidence type="ECO:0000256" key="3">
    <source>
        <dbReference type="ARBA" id="ARBA00022525"/>
    </source>
</evidence>
<feature type="compositionally biased region" description="Low complexity" evidence="5">
    <location>
        <begin position="73"/>
        <end position="89"/>
    </location>
</feature>
<dbReference type="PANTHER" id="PTHR16866">
    <property type="entry name" value="GASTRIN-RELEASING PEPTIDE"/>
    <property type="match status" value="1"/>
</dbReference>
<dbReference type="GO" id="GO:0005184">
    <property type="term" value="F:neuropeptide hormone activity"/>
    <property type="evidence" value="ECO:0007669"/>
    <property type="project" value="TreeGrafter"/>
</dbReference>
<name>A0A6P8PLV2_GEOSA</name>
<dbReference type="Pfam" id="PF02044">
    <property type="entry name" value="Bombesin"/>
    <property type="match status" value="1"/>
</dbReference>
<dbReference type="GeneID" id="117348077"/>
<gene>
    <name evidence="8" type="primary">NMB</name>
</gene>
<sequence length="142" mass="15683">MPGPQLSFVALLLLFSFISSISASAKPDVPKEKSKAAKIKVIPKAIPKGNNLWATGHFMGKKSLPDSPGLQYPEEASLSSVPAASSPARSPEDLKELLVRELLKNPLQQRRRDESRVKFDRNDQASGLLMKILENYVENSRK</sequence>
<evidence type="ECO:0000313" key="8">
    <source>
        <dbReference type="RefSeq" id="XP_033775623.1"/>
    </source>
</evidence>
<dbReference type="AlphaFoldDB" id="A0A6P8PLV2"/>
<dbReference type="FunCoup" id="A0A6P8PLV2">
    <property type="interactions" value="337"/>
</dbReference>
<dbReference type="PANTHER" id="PTHR16866:SF3">
    <property type="entry name" value="NEUROMEDIN-B"/>
    <property type="match status" value="1"/>
</dbReference>
<evidence type="ECO:0000256" key="4">
    <source>
        <dbReference type="ARBA" id="ARBA00022815"/>
    </source>
</evidence>
<evidence type="ECO:0000256" key="1">
    <source>
        <dbReference type="ARBA" id="ARBA00004613"/>
    </source>
</evidence>
<reference evidence="8" key="1">
    <citation type="submission" date="2025-08" db="UniProtKB">
        <authorList>
            <consortium name="RefSeq"/>
        </authorList>
    </citation>
    <scope>IDENTIFICATION</scope>
</reference>
<evidence type="ECO:0000313" key="7">
    <source>
        <dbReference type="Proteomes" id="UP000515159"/>
    </source>
</evidence>
<dbReference type="GO" id="GO:0005576">
    <property type="term" value="C:extracellular region"/>
    <property type="evidence" value="ECO:0007669"/>
    <property type="project" value="UniProtKB-SubCell"/>
</dbReference>
<dbReference type="InParanoid" id="A0A6P8PLV2"/>
<dbReference type="CTD" id="4828"/>
<feature type="chain" id="PRO_5027671251" evidence="6">
    <location>
        <begin position="24"/>
        <end position="142"/>
    </location>
</feature>
<dbReference type="RefSeq" id="XP_033775623.1">
    <property type="nucleotide sequence ID" value="XM_033919732.1"/>
</dbReference>
<dbReference type="GO" id="GO:0046887">
    <property type="term" value="P:positive regulation of hormone secretion"/>
    <property type="evidence" value="ECO:0007669"/>
    <property type="project" value="TreeGrafter"/>
</dbReference>
<dbReference type="GO" id="GO:0043005">
    <property type="term" value="C:neuron projection"/>
    <property type="evidence" value="ECO:0007669"/>
    <property type="project" value="TreeGrafter"/>
</dbReference>
<proteinExistence type="inferred from homology"/>
<dbReference type="InterPro" id="IPR000874">
    <property type="entry name" value="Bombesin"/>
</dbReference>